<accession>A0A7I0HSA9</accession>
<dbReference type="AlphaFoldDB" id="A0A7I0HSA9"/>
<protein>
    <recommendedName>
        <fullName evidence="3">Peptidase C39-like domain-containing protein</fullName>
    </recommendedName>
</protein>
<evidence type="ECO:0000313" key="2">
    <source>
        <dbReference type="Proteomes" id="UP000297641"/>
    </source>
</evidence>
<sequence length="229" mass="26934">MIPKLLTAKHASDYLTQRDNALAIQVIDGWVWNYETKKKLFPVSEMDEREQELFDRVTECFISSGSMFAGCLKNAGIISTVIDELTYKINVIDHLKTNETRFFWEAHKRVFNEFYLKDSEYEFVYQKAKNNEQKIKEQIDAGFVVICSIWIRSWYPSGRGHLIIIKGYVLNDEGKVIAWICDDPFGDCLTKYINHDGHNVRYDMNNWKMMMNSPDDKPRLFGYVRKKVT</sequence>
<proteinExistence type="predicted"/>
<dbReference type="Proteomes" id="UP000297641">
    <property type="component" value="Unassembled WGS sequence"/>
</dbReference>
<comment type="caution">
    <text evidence="1">The sequence shown here is derived from an EMBL/GenBank/DDBJ whole genome shotgun (WGS) entry which is preliminary data.</text>
</comment>
<evidence type="ECO:0008006" key="3">
    <source>
        <dbReference type="Google" id="ProtNLM"/>
    </source>
</evidence>
<organism evidence="1 2">
    <name type="scientific">Leptospira bouyouniensis</name>
    <dbReference type="NCBI Taxonomy" id="2484911"/>
    <lineage>
        <taxon>Bacteria</taxon>
        <taxon>Pseudomonadati</taxon>
        <taxon>Spirochaetota</taxon>
        <taxon>Spirochaetia</taxon>
        <taxon>Leptospirales</taxon>
        <taxon>Leptospiraceae</taxon>
        <taxon>Leptospira</taxon>
    </lineage>
</organism>
<evidence type="ECO:0000313" key="1">
    <source>
        <dbReference type="EMBL" id="TGL06482.1"/>
    </source>
</evidence>
<reference evidence="1 2" key="1">
    <citation type="journal article" date="2019" name="PLoS Negl. Trop. Dis.">
        <title>Revisiting the worldwide diversity of Leptospira species in the environment.</title>
        <authorList>
            <person name="Vincent A.T."/>
            <person name="Schiettekatte O."/>
            <person name="Bourhy P."/>
            <person name="Veyrier F.J."/>
            <person name="Picardeau M."/>
        </authorList>
    </citation>
    <scope>NUCLEOTIDE SEQUENCE [LARGE SCALE GENOMIC DNA]</scope>
    <source>
        <strain evidence="1 2">201800273</strain>
    </source>
</reference>
<dbReference type="RefSeq" id="WP_135770828.1">
    <property type="nucleotide sequence ID" value="NZ_RQFT01000008.1"/>
</dbReference>
<gene>
    <name evidence="1" type="ORF">EHQ43_08705</name>
</gene>
<name>A0A7I0HSA9_9LEPT</name>
<dbReference type="EMBL" id="RQFT01000008">
    <property type="protein sequence ID" value="TGL06482.1"/>
    <property type="molecule type" value="Genomic_DNA"/>
</dbReference>